<evidence type="ECO:0000313" key="3">
    <source>
        <dbReference type="EMBL" id="CAL5227746.1"/>
    </source>
</evidence>
<comment type="caution">
    <text evidence="3">The sequence shown here is derived from an EMBL/GenBank/DDBJ whole genome shotgun (WGS) entry which is preliminary data.</text>
</comment>
<feature type="compositionally biased region" description="Basic residues" evidence="1">
    <location>
        <begin position="181"/>
        <end position="190"/>
    </location>
</feature>
<dbReference type="InterPro" id="IPR036867">
    <property type="entry name" value="R3H_dom_sf"/>
</dbReference>
<feature type="compositionally biased region" description="Basic residues" evidence="1">
    <location>
        <begin position="14"/>
        <end position="28"/>
    </location>
</feature>
<protein>
    <submittedName>
        <fullName evidence="3">G10763 protein</fullName>
    </submittedName>
</protein>
<dbReference type="Gene3D" id="3.30.1370.50">
    <property type="entry name" value="R3H-like domain"/>
    <property type="match status" value="1"/>
</dbReference>
<name>A0ABP1G6B1_9CHLO</name>
<evidence type="ECO:0000313" key="4">
    <source>
        <dbReference type="Proteomes" id="UP001497392"/>
    </source>
</evidence>
<feature type="region of interest" description="Disordered" evidence="1">
    <location>
        <begin position="164"/>
        <end position="190"/>
    </location>
</feature>
<accession>A0ABP1G6B1</accession>
<evidence type="ECO:0000256" key="1">
    <source>
        <dbReference type="SAM" id="MobiDB-lite"/>
    </source>
</evidence>
<dbReference type="SUPFAM" id="SSF82708">
    <property type="entry name" value="R3H domain"/>
    <property type="match status" value="1"/>
</dbReference>
<dbReference type="InterPro" id="IPR051189">
    <property type="entry name" value="Splicing_assoc_domain"/>
</dbReference>
<proteinExistence type="predicted"/>
<dbReference type="InterPro" id="IPR000467">
    <property type="entry name" value="G_patch_dom"/>
</dbReference>
<sequence length="190" mass="20947">MRRSCDDEEAGLRSHLRQERKRRRKQRKSAFEAFDLARVNEQISDFLAESAASSSSLELPDFSKMQRMQVRALAAVYGLEPRACGRRGQTLFRTANAGLPSADGQDQVERLLACSFQGGKPSKAAKLEMDAALRIGRASLKRPIAATNKGSILLKQMGWSEGFGLGSKEQGRTEPVPMHIGQRRRGLGSS</sequence>
<dbReference type="SMART" id="SM00443">
    <property type="entry name" value="G_patch"/>
    <property type="match status" value="1"/>
</dbReference>
<feature type="domain" description="G-patch" evidence="2">
    <location>
        <begin position="146"/>
        <end position="190"/>
    </location>
</feature>
<dbReference type="Proteomes" id="UP001497392">
    <property type="component" value="Unassembled WGS sequence"/>
</dbReference>
<dbReference type="PANTHER" id="PTHR14195">
    <property type="entry name" value="G PATCH DOMAIN CONTAINING PROTEIN 2"/>
    <property type="match status" value="1"/>
</dbReference>
<gene>
    <name evidence="3" type="primary">g10763</name>
    <name evidence="3" type="ORF">VP750_LOCUS9652</name>
</gene>
<feature type="region of interest" description="Disordered" evidence="1">
    <location>
        <begin position="1"/>
        <end position="28"/>
    </location>
</feature>
<dbReference type="PROSITE" id="PS50174">
    <property type="entry name" value="G_PATCH"/>
    <property type="match status" value="1"/>
</dbReference>
<dbReference type="EMBL" id="CAXHTA020000017">
    <property type="protein sequence ID" value="CAL5227746.1"/>
    <property type="molecule type" value="Genomic_DNA"/>
</dbReference>
<dbReference type="Pfam" id="PF01585">
    <property type="entry name" value="G-patch"/>
    <property type="match status" value="1"/>
</dbReference>
<keyword evidence="4" id="KW-1185">Reference proteome</keyword>
<reference evidence="3 4" key="1">
    <citation type="submission" date="2024-06" db="EMBL/GenBank/DDBJ databases">
        <authorList>
            <person name="Kraege A."/>
            <person name="Thomma B."/>
        </authorList>
    </citation>
    <scope>NUCLEOTIDE SEQUENCE [LARGE SCALE GENOMIC DNA]</scope>
</reference>
<organism evidence="3 4">
    <name type="scientific">Coccomyxa viridis</name>
    <dbReference type="NCBI Taxonomy" id="1274662"/>
    <lineage>
        <taxon>Eukaryota</taxon>
        <taxon>Viridiplantae</taxon>
        <taxon>Chlorophyta</taxon>
        <taxon>core chlorophytes</taxon>
        <taxon>Trebouxiophyceae</taxon>
        <taxon>Trebouxiophyceae incertae sedis</taxon>
        <taxon>Coccomyxaceae</taxon>
        <taxon>Coccomyxa</taxon>
    </lineage>
</organism>
<evidence type="ECO:0000259" key="2">
    <source>
        <dbReference type="PROSITE" id="PS50174"/>
    </source>
</evidence>